<comment type="caution">
    <text evidence="1">The sequence shown here is derived from an EMBL/GenBank/DDBJ whole genome shotgun (WGS) entry which is preliminary data.</text>
</comment>
<proteinExistence type="predicted"/>
<dbReference type="AlphaFoldDB" id="A0ABD6TEE6"/>
<sequence length="237" mass="27175">MEKPKETDLFAPVKSFLIENGCSNVYGEVLGCDVLGINGSCDIIVELKTTLNFKLIDQALDRLRFGHYVYIAIPQRKGHIPRCVKNILEKNKIGLLEVGKDRFSDNIIAYVSIPAKYNRLATEWRKKGFKPIRNYIKDYHKTQIGGIKGGEGVTDYSITIENIKAFLRYRKNGKWTSVEEILSHCETHYSNPKPSLIATLQAEWNRGWCEHKRENGKTYFKFSGEIQEQPVMSQKAN</sequence>
<name>A0ABD6TEE6_9BACI</name>
<dbReference type="RefSeq" id="WP_098802704.1">
    <property type="nucleotide sequence ID" value="NZ_NUTL01000011.1"/>
</dbReference>
<evidence type="ECO:0000313" key="1">
    <source>
        <dbReference type="EMBL" id="PHF04243.1"/>
    </source>
</evidence>
<dbReference type="Proteomes" id="UP000221918">
    <property type="component" value="Unassembled WGS sequence"/>
</dbReference>
<organism evidence="1 2">
    <name type="scientific">Bacillus pseudomycoides</name>
    <dbReference type="NCBI Taxonomy" id="64104"/>
    <lineage>
        <taxon>Bacteria</taxon>
        <taxon>Bacillati</taxon>
        <taxon>Bacillota</taxon>
        <taxon>Bacilli</taxon>
        <taxon>Bacillales</taxon>
        <taxon>Bacillaceae</taxon>
        <taxon>Bacillus</taxon>
        <taxon>Bacillus cereus group</taxon>
    </lineage>
</organism>
<protein>
    <submittedName>
        <fullName evidence="1">Uncharacterized protein</fullName>
    </submittedName>
</protein>
<reference evidence="1 2" key="1">
    <citation type="submission" date="2017-09" db="EMBL/GenBank/DDBJ databases">
        <title>Large-scale bioinformatics analysis of Bacillus genomes uncovers conserved roles of natural products in bacterial physiology.</title>
        <authorList>
            <consortium name="Agbiome Team Llc"/>
            <person name="Bleich R.M."/>
            <person name="Grubbs K.J."/>
            <person name="Santa Maria K.C."/>
            <person name="Allen S.E."/>
            <person name="Farag S."/>
            <person name="Shank E.A."/>
            <person name="Bowers A."/>
        </authorList>
    </citation>
    <scope>NUCLEOTIDE SEQUENCE [LARGE SCALE GENOMIC DNA]</scope>
    <source>
        <strain evidence="1 2">AFS037265</strain>
    </source>
</reference>
<dbReference type="EMBL" id="NUTL01000011">
    <property type="protein sequence ID" value="PHF04243.1"/>
    <property type="molecule type" value="Genomic_DNA"/>
</dbReference>
<accession>A0ABD6TEE6</accession>
<evidence type="ECO:0000313" key="2">
    <source>
        <dbReference type="Proteomes" id="UP000221918"/>
    </source>
</evidence>
<gene>
    <name evidence="1" type="ORF">COF81_02195</name>
</gene>